<sequence>MNITSKGQVTIPQRIRNKFGLKPGTAVEFVVEGDKVVITPRARKSDATMDWLNEARGVLKGMSTDERMKLTRGED</sequence>
<keyword evidence="1 3" id="KW-0238">DNA-binding</keyword>
<proteinExistence type="predicted"/>
<reference evidence="3" key="1">
    <citation type="submission" date="2023-03" db="EMBL/GenBank/DDBJ databases">
        <title>Lomoglobus Profundus gen. nov., sp. nov., a novel member of the phylum Verrucomicrobia, isolated from deep-marine sediment of South China Sea.</title>
        <authorList>
            <person name="Ahmad T."/>
            <person name="Ishaq S.E."/>
            <person name="Wang F."/>
        </authorList>
    </citation>
    <scope>NUCLEOTIDE SEQUENCE</scope>
    <source>
        <strain evidence="3">LMO-M01</strain>
    </source>
</reference>
<evidence type="ECO:0000313" key="4">
    <source>
        <dbReference type="Proteomes" id="UP001218638"/>
    </source>
</evidence>
<evidence type="ECO:0000256" key="1">
    <source>
        <dbReference type="PROSITE-ProRule" id="PRU01076"/>
    </source>
</evidence>
<feature type="domain" description="SpoVT-AbrB" evidence="2">
    <location>
        <begin position="1"/>
        <end position="43"/>
    </location>
</feature>
<organism evidence="3 4">
    <name type="scientific">Synoicihabitans lomoniglobus</name>
    <dbReference type="NCBI Taxonomy" id="2909285"/>
    <lineage>
        <taxon>Bacteria</taxon>
        <taxon>Pseudomonadati</taxon>
        <taxon>Verrucomicrobiota</taxon>
        <taxon>Opitutia</taxon>
        <taxon>Opitutales</taxon>
        <taxon>Opitutaceae</taxon>
        <taxon>Synoicihabitans</taxon>
    </lineage>
</organism>
<dbReference type="PROSITE" id="PS51740">
    <property type="entry name" value="SPOVT_ABRB"/>
    <property type="match status" value="1"/>
</dbReference>
<gene>
    <name evidence="3" type="ORF">PXH66_18480</name>
</gene>
<dbReference type="GO" id="GO:0003677">
    <property type="term" value="F:DNA binding"/>
    <property type="evidence" value="ECO:0007669"/>
    <property type="project" value="UniProtKB-UniRule"/>
</dbReference>
<dbReference type="InterPro" id="IPR037914">
    <property type="entry name" value="SpoVT-AbrB_sf"/>
</dbReference>
<name>A0AAE9ZW83_9BACT</name>
<evidence type="ECO:0000313" key="3">
    <source>
        <dbReference type="EMBL" id="WED64329.1"/>
    </source>
</evidence>
<evidence type="ECO:0000259" key="2">
    <source>
        <dbReference type="PROSITE" id="PS51740"/>
    </source>
</evidence>
<dbReference type="RefSeq" id="WP_330931006.1">
    <property type="nucleotide sequence ID" value="NZ_CP119075.1"/>
</dbReference>
<accession>A0AAE9ZW83</accession>
<dbReference type="EMBL" id="CP119075">
    <property type="protein sequence ID" value="WED64329.1"/>
    <property type="molecule type" value="Genomic_DNA"/>
</dbReference>
<dbReference type="Pfam" id="PF04014">
    <property type="entry name" value="MazE_antitoxin"/>
    <property type="match status" value="1"/>
</dbReference>
<dbReference type="NCBIfam" id="TIGR01439">
    <property type="entry name" value="lp_hng_hel_AbrB"/>
    <property type="match status" value="1"/>
</dbReference>
<dbReference type="SMART" id="SM00966">
    <property type="entry name" value="SpoVT_AbrB"/>
    <property type="match status" value="1"/>
</dbReference>
<dbReference type="SUPFAM" id="SSF89447">
    <property type="entry name" value="AbrB/MazE/MraZ-like"/>
    <property type="match status" value="1"/>
</dbReference>
<dbReference type="InterPro" id="IPR007159">
    <property type="entry name" value="SpoVT-AbrB_dom"/>
</dbReference>
<dbReference type="Proteomes" id="UP001218638">
    <property type="component" value="Chromosome"/>
</dbReference>
<dbReference type="KEGG" id="slom:PXH66_18480"/>
<protein>
    <submittedName>
        <fullName evidence="3">AbrB/MazE/SpoVT family DNA-binding domain-containing protein</fullName>
    </submittedName>
</protein>
<dbReference type="AlphaFoldDB" id="A0AAE9ZW83"/>
<dbReference type="Gene3D" id="2.10.260.10">
    <property type="match status" value="1"/>
</dbReference>
<keyword evidence="4" id="KW-1185">Reference proteome</keyword>